<evidence type="ECO:0000313" key="3">
    <source>
        <dbReference type="Proteomes" id="UP001149140"/>
    </source>
</evidence>
<protein>
    <submittedName>
        <fullName evidence="2">Uncharacterized protein</fullName>
    </submittedName>
</protein>
<dbReference type="RefSeq" id="WP_270043888.1">
    <property type="nucleotide sequence ID" value="NZ_JAPDOD010000036.1"/>
</dbReference>
<feature type="signal peptide" evidence="1">
    <location>
        <begin position="1"/>
        <end position="22"/>
    </location>
</feature>
<keyword evidence="1" id="KW-0732">Signal</keyword>
<keyword evidence="3" id="KW-1185">Reference proteome</keyword>
<evidence type="ECO:0000313" key="2">
    <source>
        <dbReference type="EMBL" id="MDA0164636.1"/>
    </source>
</evidence>
<organism evidence="2 3">
    <name type="scientific">Solirubrobacter ginsenosidimutans</name>
    <dbReference type="NCBI Taxonomy" id="490573"/>
    <lineage>
        <taxon>Bacteria</taxon>
        <taxon>Bacillati</taxon>
        <taxon>Actinomycetota</taxon>
        <taxon>Thermoleophilia</taxon>
        <taxon>Solirubrobacterales</taxon>
        <taxon>Solirubrobacteraceae</taxon>
        <taxon>Solirubrobacter</taxon>
    </lineage>
</organism>
<sequence>MLLRTTLLAIAFAVLGTVSASAQTPVPTPVQPPSLGGLRPCYVAATEAQREFVVVQGQNFTPFAKIDIFLDDILQTLPDPQPQAAYDGTLSGSVPAPFIDEGQRTFTLRATEHDTLANSAIATSKVTRLSVEQSPAAAATSDRVRFRGRGFTDLTLPIYMHYVYAGKSKQTISLGLPTGDCGLFSVKRKQFPFKKSPQVGVWTIQFDQKPNYDPKASPRVPLTVKVRKAPKIKPKRSPAR</sequence>
<dbReference type="EMBL" id="JAPDOD010000036">
    <property type="protein sequence ID" value="MDA0164636.1"/>
    <property type="molecule type" value="Genomic_DNA"/>
</dbReference>
<dbReference type="Proteomes" id="UP001149140">
    <property type="component" value="Unassembled WGS sequence"/>
</dbReference>
<evidence type="ECO:0000256" key="1">
    <source>
        <dbReference type="SAM" id="SignalP"/>
    </source>
</evidence>
<accession>A0A9X3MZP9</accession>
<name>A0A9X3MZP9_9ACTN</name>
<dbReference type="AlphaFoldDB" id="A0A9X3MZP9"/>
<proteinExistence type="predicted"/>
<feature type="chain" id="PRO_5040800636" evidence="1">
    <location>
        <begin position="23"/>
        <end position="240"/>
    </location>
</feature>
<comment type="caution">
    <text evidence="2">The sequence shown here is derived from an EMBL/GenBank/DDBJ whole genome shotgun (WGS) entry which is preliminary data.</text>
</comment>
<reference evidence="2" key="1">
    <citation type="submission" date="2022-10" db="EMBL/GenBank/DDBJ databases">
        <title>The WGS of Solirubrobacter ginsenosidimutans DSM 21036.</title>
        <authorList>
            <person name="Jiang Z."/>
        </authorList>
    </citation>
    <scope>NUCLEOTIDE SEQUENCE</scope>
    <source>
        <strain evidence="2">DSM 21036</strain>
    </source>
</reference>
<gene>
    <name evidence="2" type="ORF">OM076_30495</name>
</gene>